<feature type="transmembrane region" description="Helical" evidence="9">
    <location>
        <begin position="31"/>
        <end position="55"/>
    </location>
</feature>
<evidence type="ECO:0000256" key="7">
    <source>
        <dbReference type="ARBA" id="ARBA00023136"/>
    </source>
</evidence>
<sequence>MDNQKLFFKRLGFIVGGGVVLYWALNNLGPIFDFLGVVIGFIFPFILGGFIAFLLNIPMRFIERNLTKLVRAIRKKEPKKEKSMVIRLVSLVLAIVLILALLIGAAFIVAPQIGETVSSLSAEIPGFMRECQKFFQEVSKSLPGYLSFLENIQIDWNNVGKQITGFLSSFGTQAVSSSISAATAVFSGIGTFFMSFIFALYILLGKESLARQVKIVLRSFLPKKAYKKFFDITALIDSVFSGFFSGQCLEALILGSLCFIGMSIFRFPYAAMISVLIAVLSFIPIIGAFTGCFVGAFFILIQNPIQAIWFVVYFLVLQQIEGNFIYPRVVGGSIGLPAMWVLAAVTLGGSIFGIAGMILFIPLTSVVYALIKQTVKKRVKRQKLERLKAEEEKAKAKQKIAHEKNVPVKTVKETSGQAEKAVFHEDKKAEPKTRPAPAKKSKPAEKPINRKELNIDIDLDSEEYIKREDKK</sequence>
<dbReference type="Proteomes" id="UP000824118">
    <property type="component" value="Unassembled WGS sequence"/>
</dbReference>
<evidence type="ECO:0000256" key="6">
    <source>
        <dbReference type="ARBA" id="ARBA00022989"/>
    </source>
</evidence>
<reference evidence="10" key="2">
    <citation type="journal article" date="2021" name="PeerJ">
        <title>Extensive microbial diversity within the chicken gut microbiome revealed by metagenomics and culture.</title>
        <authorList>
            <person name="Gilroy R."/>
            <person name="Ravi A."/>
            <person name="Getino M."/>
            <person name="Pursley I."/>
            <person name="Horton D.L."/>
            <person name="Alikhan N.F."/>
            <person name="Baker D."/>
            <person name="Gharbi K."/>
            <person name="Hall N."/>
            <person name="Watson M."/>
            <person name="Adriaenssens E.M."/>
            <person name="Foster-Nyarko E."/>
            <person name="Jarju S."/>
            <person name="Secka A."/>
            <person name="Antonio M."/>
            <person name="Oren A."/>
            <person name="Chaudhuri R.R."/>
            <person name="La Ragione R."/>
            <person name="Hildebrand F."/>
            <person name="Pallen M.J."/>
        </authorList>
    </citation>
    <scope>NUCLEOTIDE SEQUENCE</scope>
    <source>
        <strain evidence="10">ChiGjej1B1-1684</strain>
    </source>
</reference>
<dbReference type="AlphaFoldDB" id="A0A9D1LYR1"/>
<dbReference type="GO" id="GO:0005886">
    <property type="term" value="C:plasma membrane"/>
    <property type="evidence" value="ECO:0007669"/>
    <property type="project" value="UniProtKB-SubCell"/>
</dbReference>
<keyword evidence="4" id="KW-1003">Cell membrane</keyword>
<evidence type="ECO:0000256" key="4">
    <source>
        <dbReference type="ARBA" id="ARBA00022475"/>
    </source>
</evidence>
<comment type="similarity">
    <text evidence="2">Belongs to the autoinducer-2 exporter (AI-2E) (TC 2.A.86) family.</text>
</comment>
<keyword evidence="3" id="KW-0813">Transport</keyword>
<evidence type="ECO:0000256" key="3">
    <source>
        <dbReference type="ARBA" id="ARBA00022448"/>
    </source>
</evidence>
<dbReference type="PANTHER" id="PTHR21716">
    <property type="entry name" value="TRANSMEMBRANE PROTEIN"/>
    <property type="match status" value="1"/>
</dbReference>
<feature type="compositionally biased region" description="Basic and acidic residues" evidence="8">
    <location>
        <begin position="442"/>
        <end position="453"/>
    </location>
</feature>
<accession>A0A9D1LYR1</accession>
<feature type="compositionally biased region" description="Basic and acidic residues" evidence="8">
    <location>
        <begin position="421"/>
        <end position="433"/>
    </location>
</feature>
<gene>
    <name evidence="10" type="ORF">IAD22_05600</name>
</gene>
<keyword evidence="7 9" id="KW-0472">Membrane</keyword>
<feature type="transmembrane region" description="Helical" evidence="9">
    <location>
        <begin position="338"/>
        <end position="371"/>
    </location>
</feature>
<reference evidence="10" key="1">
    <citation type="submission" date="2020-10" db="EMBL/GenBank/DDBJ databases">
        <authorList>
            <person name="Gilroy R."/>
        </authorList>
    </citation>
    <scope>NUCLEOTIDE SEQUENCE</scope>
    <source>
        <strain evidence="10">ChiGjej1B1-1684</strain>
    </source>
</reference>
<evidence type="ECO:0000313" key="10">
    <source>
        <dbReference type="EMBL" id="HIU50469.1"/>
    </source>
</evidence>
<feature type="transmembrane region" description="Helical" evidence="9">
    <location>
        <begin position="275"/>
        <end position="300"/>
    </location>
</feature>
<feature type="region of interest" description="Disordered" evidence="8">
    <location>
        <begin position="405"/>
        <end position="453"/>
    </location>
</feature>
<evidence type="ECO:0000256" key="5">
    <source>
        <dbReference type="ARBA" id="ARBA00022692"/>
    </source>
</evidence>
<dbReference type="PANTHER" id="PTHR21716:SF53">
    <property type="entry name" value="PERMEASE PERM-RELATED"/>
    <property type="match status" value="1"/>
</dbReference>
<organism evidence="10 11">
    <name type="scientific">Candidatus Limousia pullorum</name>
    <dbReference type="NCBI Taxonomy" id="2840860"/>
    <lineage>
        <taxon>Bacteria</taxon>
        <taxon>Bacillati</taxon>
        <taxon>Bacillota</taxon>
        <taxon>Clostridia</taxon>
        <taxon>Eubacteriales</taxon>
        <taxon>Oscillospiraceae</taxon>
        <taxon>Oscillospiraceae incertae sedis</taxon>
        <taxon>Candidatus Limousia</taxon>
    </lineage>
</organism>
<proteinExistence type="inferred from homology"/>
<protein>
    <submittedName>
        <fullName evidence="10">AI-2E family transporter</fullName>
    </submittedName>
</protein>
<feature type="transmembrane region" description="Helical" evidence="9">
    <location>
        <begin position="179"/>
        <end position="204"/>
    </location>
</feature>
<dbReference type="GO" id="GO:0055085">
    <property type="term" value="P:transmembrane transport"/>
    <property type="evidence" value="ECO:0007669"/>
    <property type="project" value="TreeGrafter"/>
</dbReference>
<dbReference type="EMBL" id="DVNG01000084">
    <property type="protein sequence ID" value="HIU50469.1"/>
    <property type="molecule type" value="Genomic_DNA"/>
</dbReference>
<dbReference type="Pfam" id="PF01594">
    <property type="entry name" value="AI-2E_transport"/>
    <property type="match status" value="1"/>
</dbReference>
<evidence type="ECO:0000256" key="1">
    <source>
        <dbReference type="ARBA" id="ARBA00004651"/>
    </source>
</evidence>
<evidence type="ECO:0000256" key="2">
    <source>
        <dbReference type="ARBA" id="ARBA00009773"/>
    </source>
</evidence>
<keyword evidence="6 9" id="KW-1133">Transmembrane helix</keyword>
<evidence type="ECO:0000256" key="8">
    <source>
        <dbReference type="SAM" id="MobiDB-lite"/>
    </source>
</evidence>
<name>A0A9D1LYR1_9FIRM</name>
<evidence type="ECO:0000313" key="11">
    <source>
        <dbReference type="Proteomes" id="UP000824118"/>
    </source>
</evidence>
<feature type="transmembrane region" description="Helical" evidence="9">
    <location>
        <begin position="7"/>
        <end position="25"/>
    </location>
</feature>
<keyword evidence="5 9" id="KW-0812">Transmembrane</keyword>
<evidence type="ECO:0000256" key="9">
    <source>
        <dbReference type="SAM" id="Phobius"/>
    </source>
</evidence>
<feature type="transmembrane region" description="Helical" evidence="9">
    <location>
        <begin position="84"/>
        <end position="110"/>
    </location>
</feature>
<dbReference type="InterPro" id="IPR002549">
    <property type="entry name" value="AI-2E-like"/>
</dbReference>
<comment type="subcellular location">
    <subcellularLocation>
        <location evidence="1">Cell membrane</location>
        <topology evidence="1">Multi-pass membrane protein</topology>
    </subcellularLocation>
</comment>
<comment type="caution">
    <text evidence="10">The sequence shown here is derived from an EMBL/GenBank/DDBJ whole genome shotgun (WGS) entry which is preliminary data.</text>
</comment>